<dbReference type="PANTHER" id="PTHR48475">
    <property type="entry name" value="RIBONUCLEASE H"/>
    <property type="match status" value="1"/>
</dbReference>
<dbReference type="SUPFAM" id="SSF56672">
    <property type="entry name" value="DNA/RNA polymerases"/>
    <property type="match status" value="1"/>
</dbReference>
<evidence type="ECO:0000313" key="4">
    <source>
        <dbReference type="EMBL" id="GJT11164.1"/>
    </source>
</evidence>
<evidence type="ECO:0000259" key="2">
    <source>
        <dbReference type="Pfam" id="PF00078"/>
    </source>
</evidence>
<feature type="domain" description="Reverse transcriptase" evidence="2">
    <location>
        <begin position="361"/>
        <end position="422"/>
    </location>
</feature>
<dbReference type="PANTHER" id="PTHR48475:SF2">
    <property type="entry name" value="RIBONUCLEASE H"/>
    <property type="match status" value="1"/>
</dbReference>
<dbReference type="InterPro" id="IPR036397">
    <property type="entry name" value="RNaseH_sf"/>
</dbReference>
<name>A0ABQ5BAA1_9ASTR</name>
<evidence type="ECO:0000259" key="3">
    <source>
        <dbReference type="Pfam" id="PF13456"/>
    </source>
</evidence>
<keyword evidence="4" id="KW-0548">Nucleotidyltransferase</keyword>
<sequence>MRSITFSLVVTSPYDQHGNFNQSYFIPTIPNTHPLETLKRFAPSAAHFNMMSFTPSQIPTIARQRITQSFSPNPEISFLPLDEEEGTEGPMIIKAEVGCHFIHRFNGEIIWPLGQISLLVKIRDEEHSTSAWMNFLIVRSSSPYNGIIGRPRIRKIQAVPSTTHGMLKFPVAGGILTLRSSKIIPIECAAVSKVEGQPLAISQAVEERIKVVIHPEYPEQTIMIGSTLTKEGQSKLCDLLRRNLDVFAWKPADMTGVPRHIAEHRLNVRKGCPPVRQNKREVHYHSWLSNPVMVKKHDGCWRMCVDFKDLNKACPKDGYPLLEIDWKVESLCGFPFKCFLDAYKVTTKSRWQKKMRRRQHSLRIGRNLEVYVDDLVIKSHTEGEIIRDIEETFKTLREINMKLNPKKCTFGVEEEMFLGYKVNTKGIKVCPDKVDAVLSLPSLKCLKDVQKLNGELASLNRFLAKSAEKSLPRTLRGPEINYTSMDKLVIALVHASKRLKRYFQAYLIIVVTDQPIKQGQILADFIVERPEDSPIEVEEELPEPWILFTDGSSCVDGSEAGMILTNPEGMEFTYALRFRFEATNNEAKYEALIAGLRIAEQMGVKNLQVNVDSRLVANQVNGTYIAKEADMIQYLEKVKTLTNGFRMFSIKQVPRMLAVVEEEGNTWMTPIQEYLTEEILPIEVDKARAVRRKSQRFAMINGVLYKKSFLGPWIRRKGIDIGMQRLLGSPTDPEKSAIKVDPNHVPMTFYKWGIDIAGPFSEGLAATAVFLIYPIGQGSFSDGMPLGIYGKWFSGKGQQKLRIRNQIKARRKKQRLDGRALSFIPAEIVMPTLRTTKVDVVRNDESIEINLDLVEERTEQAAIREAKSKRKWRNTTTQRSATQALSLEI</sequence>
<dbReference type="Proteomes" id="UP001151760">
    <property type="component" value="Unassembled WGS sequence"/>
</dbReference>
<feature type="region of interest" description="Disordered" evidence="1">
    <location>
        <begin position="870"/>
        <end position="889"/>
    </location>
</feature>
<dbReference type="SUPFAM" id="SSF81483">
    <property type="entry name" value="Bacterial photosystem II reaction centre, L and M subunits"/>
    <property type="match status" value="1"/>
</dbReference>
<dbReference type="InterPro" id="IPR000477">
    <property type="entry name" value="RT_dom"/>
</dbReference>
<dbReference type="Pfam" id="PF00078">
    <property type="entry name" value="RVT_1"/>
    <property type="match status" value="1"/>
</dbReference>
<dbReference type="InterPro" id="IPR036854">
    <property type="entry name" value="Photo_II_D1/D2_sf"/>
</dbReference>
<reference evidence="4" key="2">
    <citation type="submission" date="2022-01" db="EMBL/GenBank/DDBJ databases">
        <authorList>
            <person name="Yamashiro T."/>
            <person name="Shiraishi A."/>
            <person name="Satake H."/>
            <person name="Nakayama K."/>
        </authorList>
    </citation>
    <scope>NUCLEOTIDE SEQUENCE</scope>
</reference>
<evidence type="ECO:0000313" key="5">
    <source>
        <dbReference type="Proteomes" id="UP001151760"/>
    </source>
</evidence>
<comment type="caution">
    <text evidence="4">The sequence shown here is derived from an EMBL/GenBank/DDBJ whole genome shotgun (WGS) entry which is preliminary data.</text>
</comment>
<dbReference type="Pfam" id="PF13456">
    <property type="entry name" value="RVT_3"/>
    <property type="match status" value="1"/>
</dbReference>
<dbReference type="EMBL" id="BQNB010013047">
    <property type="protein sequence ID" value="GJT11164.1"/>
    <property type="molecule type" value="Genomic_DNA"/>
</dbReference>
<protein>
    <submittedName>
        <fullName evidence="4">Reverse transcriptase domain-containing protein</fullName>
    </submittedName>
</protein>
<accession>A0ABQ5BAA1</accession>
<reference evidence="4" key="1">
    <citation type="journal article" date="2022" name="Int. J. Mol. Sci.">
        <title>Draft Genome of Tanacetum Coccineum: Genomic Comparison of Closely Related Tanacetum-Family Plants.</title>
        <authorList>
            <person name="Yamashiro T."/>
            <person name="Shiraishi A."/>
            <person name="Nakayama K."/>
            <person name="Satake H."/>
        </authorList>
    </citation>
    <scope>NUCLEOTIDE SEQUENCE</scope>
</reference>
<feature type="compositionally biased region" description="Polar residues" evidence="1">
    <location>
        <begin position="874"/>
        <end position="889"/>
    </location>
</feature>
<feature type="domain" description="RNase H type-1" evidence="3">
    <location>
        <begin position="557"/>
        <end position="655"/>
    </location>
</feature>
<dbReference type="Gene3D" id="3.30.420.10">
    <property type="entry name" value="Ribonuclease H-like superfamily/Ribonuclease H"/>
    <property type="match status" value="1"/>
</dbReference>
<dbReference type="Gene3D" id="3.30.70.270">
    <property type="match status" value="1"/>
</dbReference>
<dbReference type="GO" id="GO:0003964">
    <property type="term" value="F:RNA-directed DNA polymerase activity"/>
    <property type="evidence" value="ECO:0007669"/>
    <property type="project" value="UniProtKB-KW"/>
</dbReference>
<dbReference type="InterPro" id="IPR043502">
    <property type="entry name" value="DNA/RNA_pol_sf"/>
</dbReference>
<keyword evidence="4" id="KW-0808">Transferase</keyword>
<dbReference type="CDD" id="cd09279">
    <property type="entry name" value="RNase_HI_like"/>
    <property type="match status" value="1"/>
</dbReference>
<dbReference type="InterPro" id="IPR043128">
    <property type="entry name" value="Rev_trsase/Diguanyl_cyclase"/>
</dbReference>
<keyword evidence="4" id="KW-0695">RNA-directed DNA polymerase</keyword>
<gene>
    <name evidence="4" type="ORF">Tco_0858206</name>
</gene>
<dbReference type="SUPFAM" id="SSF53098">
    <property type="entry name" value="Ribonuclease H-like"/>
    <property type="match status" value="1"/>
</dbReference>
<dbReference type="CDD" id="cd01647">
    <property type="entry name" value="RT_LTR"/>
    <property type="match status" value="1"/>
</dbReference>
<proteinExistence type="predicted"/>
<keyword evidence="5" id="KW-1185">Reference proteome</keyword>
<dbReference type="InterPro" id="IPR012337">
    <property type="entry name" value="RNaseH-like_sf"/>
</dbReference>
<organism evidence="4 5">
    <name type="scientific">Tanacetum coccineum</name>
    <dbReference type="NCBI Taxonomy" id="301880"/>
    <lineage>
        <taxon>Eukaryota</taxon>
        <taxon>Viridiplantae</taxon>
        <taxon>Streptophyta</taxon>
        <taxon>Embryophyta</taxon>
        <taxon>Tracheophyta</taxon>
        <taxon>Spermatophyta</taxon>
        <taxon>Magnoliopsida</taxon>
        <taxon>eudicotyledons</taxon>
        <taxon>Gunneridae</taxon>
        <taxon>Pentapetalae</taxon>
        <taxon>asterids</taxon>
        <taxon>campanulids</taxon>
        <taxon>Asterales</taxon>
        <taxon>Asteraceae</taxon>
        <taxon>Asteroideae</taxon>
        <taxon>Anthemideae</taxon>
        <taxon>Anthemidinae</taxon>
        <taxon>Tanacetum</taxon>
    </lineage>
</organism>
<dbReference type="InterPro" id="IPR002156">
    <property type="entry name" value="RNaseH_domain"/>
</dbReference>
<evidence type="ECO:0000256" key="1">
    <source>
        <dbReference type="SAM" id="MobiDB-lite"/>
    </source>
</evidence>